<evidence type="ECO:0000313" key="3">
    <source>
        <dbReference type="Proteomes" id="UP000281553"/>
    </source>
</evidence>
<feature type="region of interest" description="Disordered" evidence="1">
    <location>
        <begin position="1"/>
        <end position="33"/>
    </location>
</feature>
<name>A0A3P7MPI9_DIBLA</name>
<keyword evidence="3" id="KW-1185">Reference proteome</keyword>
<sequence>MNMSAVEFPLPPPDDKEGSNAASTLCDSPRPLPEPPVTLRLNMTVLLPVVIKEISVTSACVIYFSSQMALESVGVPELQQAPTFEFPPPPQTTPPPVSTNTGLPASLSSPAPLKTGEYRTPTKSVGALSRSTDCIDVHDNTLSVSRKFNSLGVLTSSCRPDLPLRRFAPFSPVNISLTDCIRLTLYFPMTILVAHGQLSRHCVLSEVL</sequence>
<reference evidence="2 3" key="1">
    <citation type="submission" date="2018-11" db="EMBL/GenBank/DDBJ databases">
        <authorList>
            <consortium name="Pathogen Informatics"/>
        </authorList>
    </citation>
    <scope>NUCLEOTIDE SEQUENCE [LARGE SCALE GENOMIC DNA]</scope>
</reference>
<dbReference type="AlphaFoldDB" id="A0A3P7MPI9"/>
<evidence type="ECO:0000313" key="2">
    <source>
        <dbReference type="EMBL" id="VDN20021.1"/>
    </source>
</evidence>
<protein>
    <submittedName>
        <fullName evidence="2">Uncharacterized protein</fullName>
    </submittedName>
</protein>
<evidence type="ECO:0000256" key="1">
    <source>
        <dbReference type="SAM" id="MobiDB-lite"/>
    </source>
</evidence>
<dbReference type="EMBL" id="UYRU01070622">
    <property type="protein sequence ID" value="VDN20021.1"/>
    <property type="molecule type" value="Genomic_DNA"/>
</dbReference>
<feature type="region of interest" description="Disordered" evidence="1">
    <location>
        <begin position="81"/>
        <end position="103"/>
    </location>
</feature>
<gene>
    <name evidence="2" type="ORF">DILT_LOCUS13539</name>
</gene>
<dbReference type="Proteomes" id="UP000281553">
    <property type="component" value="Unassembled WGS sequence"/>
</dbReference>
<feature type="compositionally biased region" description="Pro residues" evidence="1">
    <location>
        <begin position="85"/>
        <end position="97"/>
    </location>
</feature>
<organism evidence="2 3">
    <name type="scientific">Dibothriocephalus latus</name>
    <name type="common">Fish tapeworm</name>
    <name type="synonym">Diphyllobothrium latum</name>
    <dbReference type="NCBI Taxonomy" id="60516"/>
    <lineage>
        <taxon>Eukaryota</taxon>
        <taxon>Metazoa</taxon>
        <taxon>Spiralia</taxon>
        <taxon>Lophotrochozoa</taxon>
        <taxon>Platyhelminthes</taxon>
        <taxon>Cestoda</taxon>
        <taxon>Eucestoda</taxon>
        <taxon>Diphyllobothriidea</taxon>
        <taxon>Diphyllobothriidae</taxon>
        <taxon>Dibothriocephalus</taxon>
    </lineage>
</organism>
<proteinExistence type="predicted"/>
<accession>A0A3P7MPI9</accession>